<evidence type="ECO:0000259" key="8">
    <source>
        <dbReference type="PROSITE" id="PS50850"/>
    </source>
</evidence>
<dbReference type="InterPro" id="IPR005829">
    <property type="entry name" value="Sugar_transporter_CS"/>
</dbReference>
<dbReference type="NCBIfam" id="TIGR00879">
    <property type="entry name" value="SP"/>
    <property type="match status" value="1"/>
</dbReference>
<accession>A0A183T616</accession>
<dbReference type="GO" id="GO:0015149">
    <property type="term" value="F:hexose transmembrane transporter activity"/>
    <property type="evidence" value="ECO:0007669"/>
    <property type="project" value="TreeGrafter"/>
</dbReference>
<name>A0A183T616_SCHSO</name>
<evidence type="ECO:0000256" key="6">
    <source>
        <dbReference type="RuleBase" id="RU003346"/>
    </source>
</evidence>
<dbReference type="SUPFAM" id="SSF103473">
    <property type="entry name" value="MFS general substrate transporter"/>
    <property type="match status" value="1"/>
</dbReference>
<dbReference type="GO" id="GO:0016020">
    <property type="term" value="C:membrane"/>
    <property type="evidence" value="ECO:0007669"/>
    <property type="project" value="UniProtKB-SubCell"/>
</dbReference>
<dbReference type="PROSITE" id="PS00217">
    <property type="entry name" value="SUGAR_TRANSPORT_2"/>
    <property type="match status" value="1"/>
</dbReference>
<feature type="transmembrane region" description="Helical" evidence="7">
    <location>
        <begin position="87"/>
        <end position="110"/>
    </location>
</feature>
<dbReference type="STRING" id="70667.A0A183T616"/>
<dbReference type="InterPro" id="IPR045263">
    <property type="entry name" value="GLUT"/>
</dbReference>
<feature type="transmembrane region" description="Helical" evidence="7">
    <location>
        <begin position="334"/>
        <end position="353"/>
    </location>
</feature>
<evidence type="ECO:0000313" key="10">
    <source>
        <dbReference type="Proteomes" id="UP000275846"/>
    </source>
</evidence>
<evidence type="ECO:0000313" key="9">
    <source>
        <dbReference type="EMBL" id="VDL98299.1"/>
    </source>
</evidence>
<feature type="transmembrane region" description="Helical" evidence="7">
    <location>
        <begin position="295"/>
        <end position="314"/>
    </location>
</feature>
<evidence type="ECO:0000256" key="3">
    <source>
        <dbReference type="ARBA" id="ARBA00022692"/>
    </source>
</evidence>
<sequence>MAPRTVASTVSVKLALFGAVFMTCLGSSFLIGYNLGIVNLPAKPLLLIVLLFMPSPHPVDFKEITDFLEKEIIIKHQTGSWLTKDFLYAQVSSVFVLAAAMGAFSCGWVADFLGRRNSLLINNLIGIVGSVLSGLCVIVGHPALLYVGRFFSGINSGITIGVASIYLTEIAPRNLRGMIGACHQLAVTMGIFVAYLATLTQALNDTQKWPLAIGIGAIPPVISCIFFPFCPESARYIYLLKNREEEARVAFQRVNATENVDMFIAEMREEADVARNQPKFKFVQLFKQRDLRMPVLIAVLIQVLQQLSGINAVVANSSLMLRTASVPEEQLQFFVLGTGFLNVLCTIVALPLLERAGRRTLLLWPTLILGLTLLLQTIMVSIINSKPREEQGPFAVVSAILVFIYIGSFAVGLGPIPALIVAEIFRQGPRGAAYSLSQSIQWLCNLIVLFSFPSLNVSFGLLALWM</sequence>
<dbReference type="PANTHER" id="PTHR23503:SF8">
    <property type="entry name" value="FACILITATED GLUCOSE TRANSPORTER PROTEIN 1"/>
    <property type="match status" value="1"/>
</dbReference>
<dbReference type="InterPro" id="IPR003663">
    <property type="entry name" value="Sugar/inositol_transpt"/>
</dbReference>
<feature type="transmembrane region" description="Helical" evidence="7">
    <location>
        <begin position="209"/>
        <end position="230"/>
    </location>
</feature>
<gene>
    <name evidence="9" type="ORF">SSLN_LOCUS11914</name>
</gene>
<keyword evidence="3 7" id="KW-0812">Transmembrane</keyword>
<dbReference type="PROSITE" id="PS00216">
    <property type="entry name" value="SUGAR_TRANSPORT_1"/>
    <property type="match status" value="1"/>
</dbReference>
<feature type="transmembrane region" description="Helical" evidence="7">
    <location>
        <begin position="179"/>
        <end position="197"/>
    </location>
</feature>
<evidence type="ECO:0000256" key="2">
    <source>
        <dbReference type="ARBA" id="ARBA00022448"/>
    </source>
</evidence>
<keyword evidence="2 6" id="KW-0813">Transport</keyword>
<dbReference type="PANTHER" id="PTHR23503">
    <property type="entry name" value="SOLUTE CARRIER FAMILY 2"/>
    <property type="match status" value="1"/>
</dbReference>
<comment type="subcellular location">
    <subcellularLocation>
        <location evidence="1">Membrane</location>
        <topology evidence="1">Multi-pass membrane protein</topology>
    </subcellularLocation>
</comment>
<feature type="transmembrane region" description="Helical" evidence="7">
    <location>
        <begin position="146"/>
        <end position="167"/>
    </location>
</feature>
<feature type="transmembrane region" description="Helical" evidence="7">
    <location>
        <begin position="360"/>
        <end position="383"/>
    </location>
</feature>
<protein>
    <submittedName>
        <fullName evidence="11">MFS domain-containing protein</fullName>
    </submittedName>
</protein>
<reference evidence="9 10" key="2">
    <citation type="submission" date="2018-11" db="EMBL/GenBank/DDBJ databases">
        <authorList>
            <consortium name="Pathogen Informatics"/>
        </authorList>
    </citation>
    <scope>NUCLEOTIDE SEQUENCE [LARGE SCALE GENOMIC DNA]</scope>
    <source>
        <strain evidence="9 10">NST_G2</strain>
    </source>
</reference>
<keyword evidence="10" id="KW-1185">Reference proteome</keyword>
<dbReference type="EMBL" id="UYSU01036888">
    <property type="protein sequence ID" value="VDL98299.1"/>
    <property type="molecule type" value="Genomic_DNA"/>
</dbReference>
<keyword evidence="4 7" id="KW-1133">Transmembrane helix</keyword>
<keyword evidence="5 7" id="KW-0472">Membrane</keyword>
<organism evidence="11">
    <name type="scientific">Schistocephalus solidus</name>
    <name type="common">Tapeworm</name>
    <dbReference type="NCBI Taxonomy" id="70667"/>
    <lineage>
        <taxon>Eukaryota</taxon>
        <taxon>Metazoa</taxon>
        <taxon>Spiralia</taxon>
        <taxon>Lophotrochozoa</taxon>
        <taxon>Platyhelminthes</taxon>
        <taxon>Cestoda</taxon>
        <taxon>Eucestoda</taxon>
        <taxon>Diphyllobothriidea</taxon>
        <taxon>Diphyllobothriidae</taxon>
        <taxon>Schistocephalus</taxon>
    </lineage>
</organism>
<dbReference type="InterPro" id="IPR020846">
    <property type="entry name" value="MFS_dom"/>
</dbReference>
<evidence type="ECO:0000256" key="1">
    <source>
        <dbReference type="ARBA" id="ARBA00004141"/>
    </source>
</evidence>
<dbReference type="InterPro" id="IPR005828">
    <property type="entry name" value="MFS_sugar_transport-like"/>
</dbReference>
<dbReference type="Proteomes" id="UP000275846">
    <property type="component" value="Unassembled WGS sequence"/>
</dbReference>
<dbReference type="PRINTS" id="PR00171">
    <property type="entry name" value="SUGRTRNSPORT"/>
</dbReference>
<feature type="transmembrane region" description="Helical" evidence="7">
    <location>
        <begin position="442"/>
        <end position="465"/>
    </location>
</feature>
<dbReference type="Gene3D" id="1.20.1250.20">
    <property type="entry name" value="MFS general substrate transporter like domains"/>
    <property type="match status" value="1"/>
</dbReference>
<comment type="similarity">
    <text evidence="6">Belongs to the major facilitator superfamily. Sugar transporter (TC 2.A.1.1) family.</text>
</comment>
<reference evidence="11" key="1">
    <citation type="submission" date="2016-06" db="UniProtKB">
        <authorList>
            <consortium name="WormBaseParasite"/>
        </authorList>
    </citation>
    <scope>IDENTIFICATION</scope>
</reference>
<dbReference type="PROSITE" id="PS50850">
    <property type="entry name" value="MFS"/>
    <property type="match status" value="1"/>
</dbReference>
<feature type="transmembrane region" description="Helical" evidence="7">
    <location>
        <begin position="12"/>
        <end position="35"/>
    </location>
</feature>
<dbReference type="AlphaFoldDB" id="A0A183T616"/>
<dbReference type="OrthoDB" id="4540492at2759"/>
<evidence type="ECO:0000256" key="4">
    <source>
        <dbReference type="ARBA" id="ARBA00022989"/>
    </source>
</evidence>
<dbReference type="Pfam" id="PF00083">
    <property type="entry name" value="Sugar_tr"/>
    <property type="match status" value="1"/>
</dbReference>
<proteinExistence type="inferred from homology"/>
<feature type="transmembrane region" description="Helical" evidence="7">
    <location>
        <begin position="119"/>
        <end position="140"/>
    </location>
</feature>
<evidence type="ECO:0000256" key="5">
    <source>
        <dbReference type="ARBA" id="ARBA00023136"/>
    </source>
</evidence>
<feature type="domain" description="Major facilitator superfamily (MFS) profile" evidence="8">
    <location>
        <begin position="20"/>
        <end position="466"/>
    </location>
</feature>
<dbReference type="InterPro" id="IPR036259">
    <property type="entry name" value="MFS_trans_sf"/>
</dbReference>
<evidence type="ECO:0000313" key="11">
    <source>
        <dbReference type="WBParaSite" id="SSLN_0001236401-mRNA-1"/>
    </source>
</evidence>
<dbReference type="WBParaSite" id="SSLN_0001236401-mRNA-1">
    <property type="protein sequence ID" value="SSLN_0001236401-mRNA-1"/>
    <property type="gene ID" value="SSLN_0001236401"/>
</dbReference>
<feature type="transmembrane region" description="Helical" evidence="7">
    <location>
        <begin position="395"/>
        <end position="421"/>
    </location>
</feature>
<evidence type="ECO:0000256" key="7">
    <source>
        <dbReference type="SAM" id="Phobius"/>
    </source>
</evidence>